<evidence type="ECO:0000313" key="2">
    <source>
        <dbReference type="Proteomes" id="UP000789524"/>
    </source>
</evidence>
<dbReference type="Proteomes" id="UP000789524">
    <property type="component" value="Unassembled WGS sequence"/>
</dbReference>
<reference evidence="1" key="1">
    <citation type="submission" date="2021-09" db="EMBL/GenBank/DDBJ databases">
        <authorList>
            <person name="Martin H S."/>
        </authorList>
    </citation>
    <scope>NUCLEOTIDE SEQUENCE</scope>
</reference>
<name>A0A8J2R7Y2_9NEOP</name>
<comment type="caution">
    <text evidence="1">The sequence shown here is derived from an EMBL/GenBank/DDBJ whole genome shotgun (WGS) entry which is preliminary data.</text>
</comment>
<organism evidence="1 2">
    <name type="scientific">Danaus chrysippus</name>
    <name type="common">African queen</name>
    <dbReference type="NCBI Taxonomy" id="151541"/>
    <lineage>
        <taxon>Eukaryota</taxon>
        <taxon>Metazoa</taxon>
        <taxon>Ecdysozoa</taxon>
        <taxon>Arthropoda</taxon>
        <taxon>Hexapoda</taxon>
        <taxon>Insecta</taxon>
        <taxon>Pterygota</taxon>
        <taxon>Neoptera</taxon>
        <taxon>Endopterygota</taxon>
        <taxon>Lepidoptera</taxon>
        <taxon>Glossata</taxon>
        <taxon>Ditrysia</taxon>
        <taxon>Papilionoidea</taxon>
        <taxon>Nymphalidae</taxon>
        <taxon>Danainae</taxon>
        <taxon>Danaini</taxon>
        <taxon>Danaina</taxon>
        <taxon>Danaus</taxon>
        <taxon>Anosia</taxon>
    </lineage>
</organism>
<proteinExistence type="predicted"/>
<keyword evidence="2" id="KW-1185">Reference proteome</keyword>
<dbReference type="AlphaFoldDB" id="A0A8J2R7Y2"/>
<sequence>MAVFTQGDWAPMACSYYSAMPCSSIMCIVGDIHFVNVCLYRLLEMSYCYSNLMHFSTRKAETISEYVYEPPRLPKAETVEKSEWSRRCGKRSEHIGYVRRMSWHYRSLLIEDNKGGHVSLARFYGAKVTVRRHQSSAHMHLIGRSSNVTCIDCGGGWGEESFKNRGRRLNYGVRTNTSPADPRLHCIR</sequence>
<accession>A0A8J2R7Y2</accession>
<evidence type="ECO:0000313" key="1">
    <source>
        <dbReference type="EMBL" id="CAG9585030.1"/>
    </source>
</evidence>
<dbReference type="EMBL" id="CAKASE010000083">
    <property type="protein sequence ID" value="CAG9585030.1"/>
    <property type="molecule type" value="Genomic_DNA"/>
</dbReference>
<gene>
    <name evidence="1" type="ORF">DCHRY22_LOCUS15523</name>
</gene>
<protein>
    <submittedName>
        <fullName evidence="1">(African queen) hypothetical protein</fullName>
    </submittedName>
</protein>